<accession>A0ABV6BHL3</accession>
<dbReference type="InterPro" id="IPR036692">
    <property type="entry name" value="Shew3726-like_sf"/>
</dbReference>
<dbReference type="RefSeq" id="WP_377245748.1">
    <property type="nucleotide sequence ID" value="NZ_JBHLXP010000004.1"/>
</dbReference>
<proteinExistence type="predicted"/>
<keyword evidence="2" id="KW-1185">Reference proteome</keyword>
<gene>
    <name evidence="1" type="ORF">ACFFJP_14925</name>
</gene>
<sequence>MNQQLIFNHDYQFDETCMAVRCSVLQGGLRNTVFIRMPEGWTAAAWLVQVREDAFFWEDEIELALKREQLDPDGNLWLDGSV</sequence>
<evidence type="ECO:0000313" key="2">
    <source>
        <dbReference type="Proteomes" id="UP001589813"/>
    </source>
</evidence>
<evidence type="ECO:0000313" key="1">
    <source>
        <dbReference type="EMBL" id="MFC0049588.1"/>
    </source>
</evidence>
<dbReference type="SUPFAM" id="SSF160272">
    <property type="entry name" value="Shew3726-like"/>
    <property type="match status" value="1"/>
</dbReference>
<comment type="caution">
    <text evidence="1">The sequence shown here is derived from an EMBL/GenBank/DDBJ whole genome shotgun (WGS) entry which is preliminary data.</text>
</comment>
<protein>
    <submittedName>
        <fullName evidence="1">DUF1488 domain-containing protein</fullName>
    </submittedName>
</protein>
<name>A0ABV6BHL3_9GAMM</name>
<dbReference type="Gene3D" id="3.30.160.140">
    <property type="entry name" value="Shew3726-like"/>
    <property type="match status" value="1"/>
</dbReference>
<organism evidence="1 2">
    <name type="scientific">Rheinheimera tilapiae</name>
    <dbReference type="NCBI Taxonomy" id="875043"/>
    <lineage>
        <taxon>Bacteria</taxon>
        <taxon>Pseudomonadati</taxon>
        <taxon>Pseudomonadota</taxon>
        <taxon>Gammaproteobacteria</taxon>
        <taxon>Chromatiales</taxon>
        <taxon>Chromatiaceae</taxon>
        <taxon>Rheinheimera</taxon>
    </lineage>
</organism>
<reference evidence="1 2" key="1">
    <citation type="submission" date="2024-09" db="EMBL/GenBank/DDBJ databases">
        <authorList>
            <person name="Sun Q."/>
            <person name="Mori K."/>
        </authorList>
    </citation>
    <scope>NUCLEOTIDE SEQUENCE [LARGE SCALE GENOMIC DNA]</scope>
    <source>
        <strain evidence="1 2">KCTC 23315</strain>
    </source>
</reference>
<dbReference type="EMBL" id="JBHLXP010000004">
    <property type="protein sequence ID" value="MFC0049588.1"/>
    <property type="molecule type" value="Genomic_DNA"/>
</dbReference>
<dbReference type="Proteomes" id="UP001589813">
    <property type="component" value="Unassembled WGS sequence"/>
</dbReference>